<dbReference type="GO" id="GO:0005737">
    <property type="term" value="C:cytoplasm"/>
    <property type="evidence" value="ECO:0007669"/>
    <property type="project" value="UniProtKB-SubCell"/>
</dbReference>
<keyword evidence="1 5" id="KW-0963">Cytoplasm</keyword>
<organism evidence="8 9">
    <name type="scientific">Infirmifilum uzonense</name>
    <dbReference type="NCBI Taxonomy" id="1550241"/>
    <lineage>
        <taxon>Archaea</taxon>
        <taxon>Thermoproteota</taxon>
        <taxon>Thermoprotei</taxon>
        <taxon>Thermofilales</taxon>
        <taxon>Thermofilaceae</taxon>
        <taxon>Infirmifilum</taxon>
    </lineage>
</organism>
<evidence type="ECO:0000256" key="3">
    <source>
        <dbReference type="ARBA" id="ARBA00023125"/>
    </source>
</evidence>
<protein>
    <recommendedName>
        <fullName evidence="5">Tyrosine recombinase XerA</fullName>
    </recommendedName>
</protein>
<dbReference type="EMBL" id="CP009961">
    <property type="protein sequence ID" value="AKG39275.1"/>
    <property type="molecule type" value="Genomic_DNA"/>
</dbReference>
<accession>A0A0F7FK06</accession>
<dbReference type="Pfam" id="PF02899">
    <property type="entry name" value="Phage_int_SAM_1"/>
    <property type="match status" value="1"/>
</dbReference>
<feature type="active site" evidence="5">
    <location>
        <position position="221"/>
    </location>
</feature>
<feature type="domain" description="Tyr recombinase" evidence="6">
    <location>
        <begin position="94"/>
        <end position="266"/>
    </location>
</feature>
<evidence type="ECO:0000259" key="7">
    <source>
        <dbReference type="PROSITE" id="PS51900"/>
    </source>
</evidence>
<dbReference type="InterPro" id="IPR044068">
    <property type="entry name" value="CB"/>
</dbReference>
<comment type="subcellular location">
    <subcellularLocation>
        <location evidence="5">Cytoplasm</location>
    </subcellularLocation>
</comment>
<dbReference type="GO" id="GO:0003677">
    <property type="term" value="F:DNA binding"/>
    <property type="evidence" value="ECO:0007669"/>
    <property type="project" value="UniProtKB-UniRule"/>
</dbReference>
<dbReference type="STRING" id="1550241.MA03_00950"/>
<evidence type="ECO:0000256" key="2">
    <source>
        <dbReference type="ARBA" id="ARBA00022908"/>
    </source>
</evidence>
<dbReference type="PROSITE" id="PS51900">
    <property type="entry name" value="CB"/>
    <property type="match status" value="1"/>
</dbReference>
<proteinExistence type="inferred from homology"/>
<evidence type="ECO:0000313" key="9">
    <source>
        <dbReference type="Proteomes" id="UP000067434"/>
    </source>
</evidence>
<dbReference type="AlphaFoldDB" id="A0A0F7FK06"/>
<keyword evidence="9" id="KW-1185">Reference proteome</keyword>
<keyword evidence="3 5" id="KW-0238">DNA-binding</keyword>
<dbReference type="Gene3D" id="1.10.150.130">
    <property type="match status" value="1"/>
</dbReference>
<name>A0A0F7FK06_9CREN</name>
<dbReference type="InterPro" id="IPR010998">
    <property type="entry name" value="Integrase_recombinase_N"/>
</dbReference>
<dbReference type="Proteomes" id="UP000067434">
    <property type="component" value="Chromosome"/>
</dbReference>
<feature type="domain" description="Core-binding (CB)" evidence="7">
    <location>
        <begin position="1"/>
        <end position="78"/>
    </location>
</feature>
<dbReference type="InterPro" id="IPR050090">
    <property type="entry name" value="Tyrosine_recombinase_XerCD"/>
</dbReference>
<keyword evidence="4 5" id="KW-0233">DNA recombination</keyword>
<dbReference type="PANTHER" id="PTHR30349">
    <property type="entry name" value="PHAGE INTEGRASE-RELATED"/>
    <property type="match status" value="1"/>
</dbReference>
<evidence type="ECO:0000256" key="1">
    <source>
        <dbReference type="ARBA" id="ARBA00022490"/>
    </source>
</evidence>
<dbReference type="HOGENOM" id="CLU_027562_9_0_2"/>
<comment type="function">
    <text evidence="5">Site-specific tyrosine recombinase, which acts by catalyzing the cutting and rejoining of the recombining DNA molecules.</text>
</comment>
<feature type="active site" description="O-(3'-phospho-DNA)-tyrosine intermediate" evidence="5">
    <location>
        <position position="253"/>
    </location>
</feature>
<feature type="active site" evidence="5">
    <location>
        <position position="244"/>
    </location>
</feature>
<dbReference type="InterPro" id="IPR004107">
    <property type="entry name" value="Integrase_SAM-like_N"/>
</dbReference>
<dbReference type="InterPro" id="IPR033686">
    <property type="entry name" value="XerA"/>
</dbReference>
<evidence type="ECO:0000313" key="8">
    <source>
        <dbReference type="EMBL" id="AKG39275.1"/>
    </source>
</evidence>
<evidence type="ECO:0000259" key="6">
    <source>
        <dbReference type="PROSITE" id="PS51898"/>
    </source>
</evidence>
<dbReference type="PROSITE" id="PS51898">
    <property type="entry name" value="TYR_RECOMBINASE"/>
    <property type="match status" value="1"/>
</dbReference>
<dbReference type="SUPFAM" id="SSF56349">
    <property type="entry name" value="DNA breaking-rejoining enzymes"/>
    <property type="match status" value="1"/>
</dbReference>
<dbReference type="KEGG" id="thf:MA03_00950"/>
<comment type="similarity">
    <text evidence="5">Belongs to the 'phage' integrase family. XerA subfamily.</text>
</comment>
<dbReference type="HAMAP" id="MF_02055">
    <property type="entry name" value="Recomb_XerA"/>
    <property type="match status" value="1"/>
</dbReference>
<keyword evidence="2 5" id="KW-0229">DNA integration</keyword>
<gene>
    <name evidence="5" type="primary">xerA</name>
    <name evidence="8" type="ORF">MA03_00950</name>
</gene>
<feature type="active site" evidence="5">
    <location>
        <position position="129"/>
    </location>
</feature>
<feature type="active site" evidence="5">
    <location>
        <position position="153"/>
    </location>
</feature>
<dbReference type="PATRIC" id="fig|1550241.5.peg.192"/>
<dbReference type="Pfam" id="PF00589">
    <property type="entry name" value="Phage_integrase"/>
    <property type="match status" value="1"/>
</dbReference>
<dbReference type="NCBIfam" id="NF040815">
    <property type="entry name" value="recomb_XerA_Arch"/>
    <property type="match status" value="1"/>
</dbReference>
<dbReference type="Gene3D" id="1.10.443.10">
    <property type="entry name" value="Intergrase catalytic core"/>
    <property type="match status" value="1"/>
</dbReference>
<dbReference type="GO" id="GO:0006313">
    <property type="term" value="P:DNA transposition"/>
    <property type="evidence" value="ECO:0007669"/>
    <property type="project" value="UniProtKB-UniRule"/>
</dbReference>
<dbReference type="InterPro" id="IPR002104">
    <property type="entry name" value="Integrase_catalytic"/>
</dbReference>
<sequence>MVRLYISHLIARNRSERTIKSFRSILERFIGFLGSKSVMEVSVYDIDLFLAHLRQRGWKPDSLYTAAVAIKRFLEFIGKKDVLKDFELPRREKKLPRYLEPEEVKKMLEVAEDSKEKLIVLLLYTTGLRVAELVNIKKSDIDLEKNTIRVKGKGSKERYVYFPPGVTRLLAQELSRNSSEWLFPSSKNPNHHIHYTTVERILRNLGKKAGLGKRVTPHVLRHTFATISLASGLDIREIQELLGHSNLNTTQVYAHVSRERLKRDYEKVWGAFSGL</sequence>
<feature type="active site" evidence="5">
    <location>
        <position position="218"/>
    </location>
</feature>
<dbReference type="GO" id="GO:0009037">
    <property type="term" value="F:tyrosine-based site-specific recombinase activity"/>
    <property type="evidence" value="ECO:0007669"/>
    <property type="project" value="UniProtKB-UniRule"/>
</dbReference>
<evidence type="ECO:0000256" key="4">
    <source>
        <dbReference type="ARBA" id="ARBA00023172"/>
    </source>
</evidence>
<evidence type="ECO:0000256" key="5">
    <source>
        <dbReference type="HAMAP-Rule" id="MF_02055"/>
    </source>
</evidence>
<dbReference type="InterPro" id="IPR013762">
    <property type="entry name" value="Integrase-like_cat_sf"/>
</dbReference>
<dbReference type="InterPro" id="IPR011010">
    <property type="entry name" value="DNA_brk_join_enz"/>
</dbReference>
<reference evidence="8 9" key="1">
    <citation type="journal article" date="2015" name="Stand. Genomic Sci.">
        <title>Complete genome sequence of and proposal of Thermofilum uzonense sp. nov. a novel hyperthermophilic crenarchaeon and emended description of the genus Thermofilum.</title>
        <authorList>
            <person name="Toshchakov S.V."/>
            <person name="Korzhenkov A.A."/>
            <person name="Samarov N.I."/>
            <person name="Mazunin I.O."/>
            <person name="Mozhey O.I."/>
            <person name="Shmyr I.S."/>
            <person name="Derbikova K.S."/>
            <person name="Taranov E.A."/>
            <person name="Dominova I.N."/>
            <person name="Bonch-Osmolovskaya E.A."/>
            <person name="Patrushev M.V."/>
            <person name="Podosokorskaya O.A."/>
            <person name="Kublanov I.V."/>
        </authorList>
    </citation>
    <scope>NUCLEOTIDE SEQUENCE [LARGE SCALE GENOMIC DNA]</scope>
    <source>
        <strain evidence="8 9">1807-2</strain>
    </source>
</reference>
<dbReference type="PANTHER" id="PTHR30349:SF41">
    <property type="entry name" value="INTEGRASE_RECOMBINASE PROTEIN MJ0367-RELATED"/>
    <property type="match status" value="1"/>
</dbReference>